<dbReference type="Pfam" id="PF00672">
    <property type="entry name" value="HAMP"/>
    <property type="match status" value="1"/>
</dbReference>
<keyword evidence="12 13" id="KW-0472">Membrane</keyword>
<dbReference type="InterPro" id="IPR005467">
    <property type="entry name" value="His_kinase_dom"/>
</dbReference>
<evidence type="ECO:0000256" key="13">
    <source>
        <dbReference type="SAM" id="Phobius"/>
    </source>
</evidence>
<keyword evidence="10" id="KW-0067">ATP-binding</keyword>
<feature type="transmembrane region" description="Helical" evidence="13">
    <location>
        <begin position="6"/>
        <end position="31"/>
    </location>
</feature>
<dbReference type="AlphaFoldDB" id="A0A3M7TXL3"/>
<name>A0A3M7TXL3_9BACI</name>
<dbReference type="GO" id="GO:0000155">
    <property type="term" value="F:phosphorelay sensor kinase activity"/>
    <property type="evidence" value="ECO:0007669"/>
    <property type="project" value="InterPro"/>
</dbReference>
<dbReference type="Gene3D" id="6.10.340.10">
    <property type="match status" value="1"/>
</dbReference>
<dbReference type="PROSITE" id="PS50885">
    <property type="entry name" value="HAMP"/>
    <property type="match status" value="1"/>
</dbReference>
<dbReference type="InterPro" id="IPR000700">
    <property type="entry name" value="PAS-assoc_C"/>
</dbReference>
<keyword evidence="5" id="KW-1003">Cell membrane</keyword>
<evidence type="ECO:0000313" key="18">
    <source>
        <dbReference type="Proteomes" id="UP000278746"/>
    </source>
</evidence>
<dbReference type="InterPro" id="IPR036890">
    <property type="entry name" value="HATPase_C_sf"/>
</dbReference>
<dbReference type="InterPro" id="IPR003660">
    <property type="entry name" value="HAMP_dom"/>
</dbReference>
<dbReference type="EC" id="2.7.13.3" evidence="4"/>
<dbReference type="Pfam" id="PF02518">
    <property type="entry name" value="HATPase_c"/>
    <property type="match status" value="1"/>
</dbReference>
<keyword evidence="13" id="KW-1133">Transmembrane helix</keyword>
<dbReference type="SMART" id="SM00388">
    <property type="entry name" value="HisKA"/>
    <property type="match status" value="1"/>
</dbReference>
<dbReference type="GO" id="GO:0005524">
    <property type="term" value="F:ATP binding"/>
    <property type="evidence" value="ECO:0007669"/>
    <property type="project" value="UniProtKB-KW"/>
</dbReference>
<dbReference type="InterPro" id="IPR003594">
    <property type="entry name" value="HATPase_dom"/>
</dbReference>
<dbReference type="Gene3D" id="1.10.287.130">
    <property type="match status" value="1"/>
</dbReference>
<dbReference type="InterPro" id="IPR013767">
    <property type="entry name" value="PAS_fold"/>
</dbReference>
<dbReference type="CDD" id="cd06225">
    <property type="entry name" value="HAMP"/>
    <property type="match status" value="1"/>
</dbReference>
<gene>
    <name evidence="17" type="ORF">EBO34_10435</name>
</gene>
<dbReference type="InterPro" id="IPR035965">
    <property type="entry name" value="PAS-like_dom_sf"/>
</dbReference>
<keyword evidence="6" id="KW-0597">Phosphoprotein</keyword>
<dbReference type="PROSITE" id="PS51257">
    <property type="entry name" value="PROKAR_LIPOPROTEIN"/>
    <property type="match status" value="1"/>
</dbReference>
<dbReference type="PANTHER" id="PTHR45453:SF1">
    <property type="entry name" value="PHOSPHATE REGULON SENSOR PROTEIN PHOR"/>
    <property type="match status" value="1"/>
</dbReference>
<dbReference type="SUPFAM" id="SSF47384">
    <property type="entry name" value="Homodimeric domain of signal transducing histidine kinase"/>
    <property type="match status" value="1"/>
</dbReference>
<comment type="subcellular location">
    <subcellularLocation>
        <location evidence="3">Cell membrane</location>
        <topology evidence="3">Multi-pass membrane protein</topology>
    </subcellularLocation>
    <subcellularLocation>
        <location evidence="2">Membrane raft</location>
        <topology evidence="2">Multi-pass membrane protein</topology>
    </subcellularLocation>
</comment>
<proteinExistence type="predicted"/>
<protein>
    <recommendedName>
        <fullName evidence="4">histidine kinase</fullName>
        <ecNumber evidence="4">2.7.13.3</ecNumber>
    </recommendedName>
</protein>
<dbReference type="SUPFAM" id="SSF55785">
    <property type="entry name" value="PYP-like sensor domain (PAS domain)"/>
    <property type="match status" value="1"/>
</dbReference>
<dbReference type="Gene3D" id="3.30.450.20">
    <property type="entry name" value="PAS domain"/>
    <property type="match status" value="2"/>
</dbReference>
<dbReference type="Gene3D" id="3.30.565.10">
    <property type="entry name" value="Histidine kinase-like ATPase, C-terminal domain"/>
    <property type="match status" value="1"/>
</dbReference>
<evidence type="ECO:0000313" key="17">
    <source>
        <dbReference type="EMBL" id="RNA70316.1"/>
    </source>
</evidence>
<feature type="domain" description="PAC" evidence="15">
    <location>
        <begin position="298"/>
        <end position="366"/>
    </location>
</feature>
<keyword evidence="13" id="KW-0812">Transmembrane</keyword>
<dbReference type="Pfam" id="PF00989">
    <property type="entry name" value="PAS"/>
    <property type="match status" value="1"/>
</dbReference>
<dbReference type="PROSITE" id="PS50109">
    <property type="entry name" value="HIS_KIN"/>
    <property type="match status" value="1"/>
</dbReference>
<dbReference type="RefSeq" id="WP_122897981.1">
    <property type="nucleotide sequence ID" value="NZ_RHIB01000001.1"/>
</dbReference>
<dbReference type="InterPro" id="IPR031967">
    <property type="entry name" value="PhoR_single_Cache-like_dom"/>
</dbReference>
<comment type="caution">
    <text evidence="17">The sequence shown here is derived from an EMBL/GenBank/DDBJ whole genome shotgun (WGS) entry which is preliminary data.</text>
</comment>
<dbReference type="GO" id="GO:0006355">
    <property type="term" value="P:regulation of DNA-templated transcription"/>
    <property type="evidence" value="ECO:0007669"/>
    <property type="project" value="InterPro"/>
</dbReference>
<dbReference type="SUPFAM" id="SSF158472">
    <property type="entry name" value="HAMP domain-like"/>
    <property type="match status" value="1"/>
</dbReference>
<feature type="domain" description="Histidine kinase" evidence="14">
    <location>
        <begin position="370"/>
        <end position="587"/>
    </location>
</feature>
<dbReference type="Pfam" id="PF00512">
    <property type="entry name" value="HisKA"/>
    <property type="match status" value="1"/>
</dbReference>
<evidence type="ECO:0000259" key="15">
    <source>
        <dbReference type="PROSITE" id="PS50113"/>
    </source>
</evidence>
<evidence type="ECO:0000259" key="16">
    <source>
        <dbReference type="PROSITE" id="PS50885"/>
    </source>
</evidence>
<dbReference type="InterPro" id="IPR000014">
    <property type="entry name" value="PAS"/>
</dbReference>
<feature type="domain" description="HAMP" evidence="16">
    <location>
        <begin position="188"/>
        <end position="240"/>
    </location>
</feature>
<dbReference type="CDD" id="cd00130">
    <property type="entry name" value="PAS"/>
    <property type="match status" value="1"/>
</dbReference>
<keyword evidence="9 17" id="KW-0418">Kinase</keyword>
<dbReference type="Proteomes" id="UP000278746">
    <property type="component" value="Unassembled WGS sequence"/>
</dbReference>
<dbReference type="CDD" id="cd00075">
    <property type="entry name" value="HATPase"/>
    <property type="match status" value="1"/>
</dbReference>
<evidence type="ECO:0000256" key="11">
    <source>
        <dbReference type="ARBA" id="ARBA00023012"/>
    </source>
</evidence>
<feature type="transmembrane region" description="Helical" evidence="13">
    <location>
        <begin position="164"/>
        <end position="183"/>
    </location>
</feature>
<dbReference type="CDD" id="cd00082">
    <property type="entry name" value="HisKA"/>
    <property type="match status" value="1"/>
</dbReference>
<dbReference type="OrthoDB" id="9813151at2"/>
<reference evidence="17 18" key="1">
    <citation type="submission" date="2018-10" db="EMBL/GenBank/DDBJ databases">
        <title>Bacillus Keqinensis sp. nov., a moderately halophilic bacterium isolated from a saline-alkaline lake.</title>
        <authorList>
            <person name="Wang H."/>
        </authorList>
    </citation>
    <scope>NUCLEOTIDE SEQUENCE [LARGE SCALE GENOMIC DNA]</scope>
    <source>
        <strain evidence="17 18">KQ-3</strain>
    </source>
</reference>
<evidence type="ECO:0000256" key="12">
    <source>
        <dbReference type="ARBA" id="ARBA00023136"/>
    </source>
</evidence>
<accession>A0A3M7TXL3</accession>
<dbReference type="PROSITE" id="PS50113">
    <property type="entry name" value="PAC"/>
    <property type="match status" value="1"/>
</dbReference>
<evidence type="ECO:0000256" key="5">
    <source>
        <dbReference type="ARBA" id="ARBA00022475"/>
    </source>
</evidence>
<dbReference type="GO" id="GO:0016036">
    <property type="term" value="P:cellular response to phosphate starvation"/>
    <property type="evidence" value="ECO:0007669"/>
    <property type="project" value="TreeGrafter"/>
</dbReference>
<evidence type="ECO:0000256" key="2">
    <source>
        <dbReference type="ARBA" id="ARBA00004314"/>
    </source>
</evidence>
<evidence type="ECO:0000259" key="14">
    <source>
        <dbReference type="PROSITE" id="PS50109"/>
    </source>
</evidence>
<keyword evidence="11" id="KW-0902">Two-component regulatory system</keyword>
<keyword evidence="18" id="KW-1185">Reference proteome</keyword>
<evidence type="ECO:0000256" key="4">
    <source>
        <dbReference type="ARBA" id="ARBA00012438"/>
    </source>
</evidence>
<comment type="catalytic activity">
    <reaction evidence="1">
        <text>ATP + protein L-histidine = ADP + protein N-phospho-L-histidine.</text>
        <dbReference type="EC" id="2.7.13.3"/>
    </reaction>
</comment>
<evidence type="ECO:0000256" key="1">
    <source>
        <dbReference type="ARBA" id="ARBA00000085"/>
    </source>
</evidence>
<organism evidence="17 18">
    <name type="scientific">Alteribacter keqinensis</name>
    <dbReference type="NCBI Taxonomy" id="2483800"/>
    <lineage>
        <taxon>Bacteria</taxon>
        <taxon>Bacillati</taxon>
        <taxon>Bacillota</taxon>
        <taxon>Bacilli</taxon>
        <taxon>Bacillales</taxon>
        <taxon>Bacillaceae</taxon>
        <taxon>Alteribacter</taxon>
    </lineage>
</organism>
<evidence type="ECO:0000256" key="9">
    <source>
        <dbReference type="ARBA" id="ARBA00022777"/>
    </source>
</evidence>
<dbReference type="SMART" id="SM00304">
    <property type="entry name" value="HAMP"/>
    <property type="match status" value="1"/>
</dbReference>
<sequence length="598" mass="67889">MNSYRARFILPLTLIVFIVLACLGALLGPLFKEFYFERMGDRIEKETGVIAYNVEQTGMENTAELEELVRTLAAELDVRITLLDSEKRVVAESAESPSQDQDYSGRPEIEEAVNEGAGSEIRMSNTLGEELLYYATELQNNGETIGYLRLGLTLGEMNRVYRSIWIFLLVSFSIAFLIIFALTSKLTNQMIAPIEEATRVAKQLAQGNFKARTFEGEANETGHLNRSLNVLAENLGQITKTYQMQQEHLETLIENMGSGLLLINAKGDITLVNRSCKDLFQEDTDLWLHKLYYKAIGHKTVIRLVQEIFLTEKGKRRHLELPIGIEMRHFDVYGAPIIGSNEKLRGIVLVFHDITELKKLEQARKDFVANVSHELKTPVTSLKGFTETLLAGAMEDPALREKFLTIISKESDRLESLIHDLLELSKIEGSHFLLNWQEVDLHEMIEDVKMMLQEQADKKKIDLKTKVMGNPKIEGDPHRLKQVILNLVNNAISYTPEEGNVTMRVREQAETVLLEVEDTGIGITKKELPRVFERFYRVDRARSRNSGGTGLGLAIVKHLSEAHKARLDVTSEVNKGTTFKVTFYKKGWKRKKTCKSLQ</sequence>
<dbReference type="InterPro" id="IPR003661">
    <property type="entry name" value="HisK_dim/P_dom"/>
</dbReference>
<dbReference type="PANTHER" id="PTHR45453">
    <property type="entry name" value="PHOSPHATE REGULON SENSOR PROTEIN PHOR"/>
    <property type="match status" value="1"/>
</dbReference>
<dbReference type="GO" id="GO:0005886">
    <property type="term" value="C:plasma membrane"/>
    <property type="evidence" value="ECO:0007669"/>
    <property type="project" value="UniProtKB-SubCell"/>
</dbReference>
<keyword evidence="8" id="KW-0547">Nucleotide-binding</keyword>
<dbReference type="EMBL" id="RHIB01000001">
    <property type="protein sequence ID" value="RNA70316.1"/>
    <property type="molecule type" value="Genomic_DNA"/>
</dbReference>
<evidence type="ECO:0000256" key="10">
    <source>
        <dbReference type="ARBA" id="ARBA00022840"/>
    </source>
</evidence>
<dbReference type="NCBIfam" id="NF046044">
    <property type="entry name" value="PnpS"/>
    <property type="match status" value="1"/>
</dbReference>
<dbReference type="InterPro" id="IPR036097">
    <property type="entry name" value="HisK_dim/P_sf"/>
</dbReference>
<dbReference type="PRINTS" id="PR00344">
    <property type="entry name" value="BCTRLSENSOR"/>
</dbReference>
<evidence type="ECO:0000256" key="7">
    <source>
        <dbReference type="ARBA" id="ARBA00022679"/>
    </source>
</evidence>
<dbReference type="InterPro" id="IPR004358">
    <property type="entry name" value="Sig_transdc_His_kin-like_C"/>
</dbReference>
<evidence type="ECO:0000256" key="6">
    <source>
        <dbReference type="ARBA" id="ARBA00022553"/>
    </source>
</evidence>
<dbReference type="SUPFAM" id="SSF55874">
    <property type="entry name" value="ATPase domain of HSP90 chaperone/DNA topoisomerase II/histidine kinase"/>
    <property type="match status" value="1"/>
</dbReference>
<dbReference type="FunFam" id="3.30.565.10:FF:000023">
    <property type="entry name" value="PAS domain-containing sensor histidine kinase"/>
    <property type="match status" value="1"/>
</dbReference>
<dbReference type="GO" id="GO:0004721">
    <property type="term" value="F:phosphoprotein phosphatase activity"/>
    <property type="evidence" value="ECO:0007669"/>
    <property type="project" value="TreeGrafter"/>
</dbReference>
<dbReference type="Pfam" id="PF16736">
    <property type="entry name" value="sCache_like"/>
    <property type="match status" value="1"/>
</dbReference>
<dbReference type="SMART" id="SM00387">
    <property type="entry name" value="HATPase_c"/>
    <property type="match status" value="1"/>
</dbReference>
<dbReference type="GO" id="GO:0045121">
    <property type="term" value="C:membrane raft"/>
    <property type="evidence" value="ECO:0007669"/>
    <property type="project" value="UniProtKB-SubCell"/>
</dbReference>
<dbReference type="FunFam" id="1.10.287.130:FF:000001">
    <property type="entry name" value="Two-component sensor histidine kinase"/>
    <property type="match status" value="1"/>
</dbReference>
<evidence type="ECO:0000256" key="8">
    <source>
        <dbReference type="ARBA" id="ARBA00022741"/>
    </source>
</evidence>
<dbReference type="InterPro" id="IPR050351">
    <property type="entry name" value="BphY/WalK/GraS-like"/>
</dbReference>
<evidence type="ECO:0000256" key="3">
    <source>
        <dbReference type="ARBA" id="ARBA00004651"/>
    </source>
</evidence>
<keyword evidence="7" id="KW-0808">Transferase</keyword>